<dbReference type="EMBL" id="QBIY01004977">
    <property type="protein sequence ID" value="RXN38265.1"/>
    <property type="molecule type" value="Genomic_DNA"/>
</dbReference>
<reference evidence="2 4" key="1">
    <citation type="submission" date="2018-03" db="EMBL/GenBank/DDBJ databases">
        <title>Draft genome sequence of Rohu Carp (Labeo rohita).</title>
        <authorList>
            <person name="Das P."/>
            <person name="Kushwaha B."/>
            <person name="Joshi C.G."/>
            <person name="Kumar D."/>
            <person name="Nagpure N.S."/>
            <person name="Sahoo L."/>
            <person name="Das S.P."/>
            <person name="Bit A."/>
            <person name="Patnaik S."/>
            <person name="Meher P.K."/>
            <person name="Jayasankar P."/>
            <person name="Koringa P.G."/>
            <person name="Patel N.V."/>
            <person name="Hinsu A.T."/>
            <person name="Kumar R."/>
            <person name="Pandey M."/>
            <person name="Agarwal S."/>
            <person name="Srivastava S."/>
            <person name="Singh M."/>
            <person name="Iquebal M.A."/>
            <person name="Jaiswal S."/>
            <person name="Angadi U.B."/>
            <person name="Kumar N."/>
            <person name="Raza M."/>
            <person name="Shah T.M."/>
            <person name="Rai A."/>
            <person name="Jena J.K."/>
        </authorList>
    </citation>
    <scope>NUCLEOTIDE SEQUENCE [LARGE SCALE GENOMIC DNA]</scope>
    <source>
        <strain evidence="2">DASCIFA01</strain>
        <tissue evidence="2">Testis</tissue>
    </source>
</reference>
<comment type="caution">
    <text evidence="2">The sequence shown here is derived from an EMBL/GenBank/DDBJ whole genome shotgun (WGS) entry which is preliminary data.</text>
</comment>
<evidence type="ECO:0000256" key="1">
    <source>
        <dbReference type="SAM" id="MobiDB-lite"/>
    </source>
</evidence>
<keyword evidence="4" id="KW-1185">Reference proteome</keyword>
<organism evidence="2 4">
    <name type="scientific">Labeo rohita</name>
    <name type="common">Indian major carp</name>
    <name type="synonym">Cyprinus rohita</name>
    <dbReference type="NCBI Taxonomy" id="84645"/>
    <lineage>
        <taxon>Eukaryota</taxon>
        <taxon>Metazoa</taxon>
        <taxon>Chordata</taxon>
        <taxon>Craniata</taxon>
        <taxon>Vertebrata</taxon>
        <taxon>Euteleostomi</taxon>
        <taxon>Actinopterygii</taxon>
        <taxon>Neopterygii</taxon>
        <taxon>Teleostei</taxon>
        <taxon>Ostariophysi</taxon>
        <taxon>Cypriniformes</taxon>
        <taxon>Cyprinidae</taxon>
        <taxon>Labeoninae</taxon>
        <taxon>Labeonini</taxon>
        <taxon>Labeo</taxon>
    </lineage>
</organism>
<proteinExistence type="predicted"/>
<protein>
    <submittedName>
        <fullName evidence="2">Poly</fullName>
    </submittedName>
</protein>
<dbReference type="AlphaFoldDB" id="A0A498M5E5"/>
<accession>A0A498M5E5</accession>
<gene>
    <name evidence="3" type="ORF">ROHU_001282</name>
    <name evidence="2" type="ORF">ROHU_028575</name>
</gene>
<sequence>MMQRQTSPSEDDFDSPPGGPRTVPFPYVAPSEPQAPSRGPSSARTATRHPRRLGLPSPPPARTPVDSTASSYRSVRPTIPRIEEKTMPKLFQHELLSRLGHLNFAMCIITQGCPFISHPLMCVQREDNVPSTLESLFYNNLVSSPVNVQLSTDAATSAGFEGFLPRSLVHVSVAPPSAGLPQSSALPLMLAAYLWGSEWASKSILVHCDNAAAVQCTNKGRFHSPTLTLLKFEMLAPEAD</sequence>
<evidence type="ECO:0000313" key="4">
    <source>
        <dbReference type="Proteomes" id="UP000290572"/>
    </source>
</evidence>
<dbReference type="Proteomes" id="UP000290572">
    <property type="component" value="Unassembled WGS sequence"/>
</dbReference>
<feature type="region of interest" description="Disordered" evidence="1">
    <location>
        <begin position="1"/>
        <end position="77"/>
    </location>
</feature>
<dbReference type="EMBL" id="QBIY01012896">
    <property type="protein sequence ID" value="RXN14612.1"/>
    <property type="molecule type" value="Genomic_DNA"/>
</dbReference>
<evidence type="ECO:0000313" key="3">
    <source>
        <dbReference type="EMBL" id="RXN38265.1"/>
    </source>
</evidence>
<name>A0A498M5E5_LABRO</name>
<evidence type="ECO:0000313" key="2">
    <source>
        <dbReference type="EMBL" id="RXN14612.1"/>
    </source>
</evidence>